<reference evidence="3 4" key="1">
    <citation type="submission" date="2017-04" db="EMBL/GenBank/DDBJ databases">
        <title>Novel microbial lineages endemic to geothermal iron-oxide mats fill important gaps in the evolutionary history of Archaea.</title>
        <authorList>
            <person name="Jay Z.J."/>
            <person name="Beam J.P."/>
            <person name="Dlakic M."/>
            <person name="Rusch D.B."/>
            <person name="Kozubal M.A."/>
            <person name="Inskeep W.P."/>
        </authorList>
    </citation>
    <scope>NUCLEOTIDE SEQUENCE [LARGE SCALE GENOMIC DNA]</scope>
    <source>
        <strain evidence="3">ECH_B_SAG-C16</strain>
    </source>
</reference>
<dbReference type="PANTHER" id="PTHR43129">
    <property type="entry name" value="FOSMIDOMYCIN RESISTANCE PROTEIN"/>
    <property type="match status" value="1"/>
</dbReference>
<proteinExistence type="predicted"/>
<dbReference type="Gene3D" id="1.20.1250.20">
    <property type="entry name" value="MFS general substrate transporter like domains"/>
    <property type="match status" value="2"/>
</dbReference>
<dbReference type="GO" id="GO:0022857">
    <property type="term" value="F:transmembrane transporter activity"/>
    <property type="evidence" value="ECO:0007669"/>
    <property type="project" value="InterPro"/>
</dbReference>
<dbReference type="AlphaFoldDB" id="A0A2R6B369"/>
<name>A0A2R6B369_9ARCH</name>
<feature type="domain" description="Major facilitator superfamily (MFS) profile" evidence="2">
    <location>
        <begin position="18"/>
        <end position="407"/>
    </location>
</feature>
<evidence type="ECO:0000256" key="1">
    <source>
        <dbReference type="SAM" id="Phobius"/>
    </source>
</evidence>
<feature type="transmembrane region" description="Helical" evidence="1">
    <location>
        <begin position="263"/>
        <end position="285"/>
    </location>
</feature>
<comment type="caution">
    <text evidence="3">The sequence shown here is derived from an EMBL/GenBank/DDBJ whole genome shotgun (WGS) entry which is preliminary data.</text>
</comment>
<dbReference type="SUPFAM" id="SSF103473">
    <property type="entry name" value="MFS general substrate transporter"/>
    <property type="match status" value="1"/>
</dbReference>
<feature type="transmembrane region" description="Helical" evidence="1">
    <location>
        <begin position="292"/>
        <end position="311"/>
    </location>
</feature>
<keyword evidence="1" id="KW-0472">Membrane</keyword>
<keyword evidence="1" id="KW-0812">Transmembrane</keyword>
<dbReference type="PANTHER" id="PTHR43129:SF1">
    <property type="entry name" value="FOSMIDOMYCIN RESISTANCE PROTEIN"/>
    <property type="match status" value="1"/>
</dbReference>
<dbReference type="GO" id="GO:0005886">
    <property type="term" value="C:plasma membrane"/>
    <property type="evidence" value="ECO:0007669"/>
    <property type="project" value="TreeGrafter"/>
</dbReference>
<evidence type="ECO:0000313" key="4">
    <source>
        <dbReference type="Proteomes" id="UP000240681"/>
    </source>
</evidence>
<feature type="transmembrane region" description="Helical" evidence="1">
    <location>
        <begin position="52"/>
        <end position="72"/>
    </location>
</feature>
<feature type="transmembrane region" description="Helical" evidence="1">
    <location>
        <begin position="226"/>
        <end position="251"/>
    </location>
</feature>
<evidence type="ECO:0000259" key="2">
    <source>
        <dbReference type="PROSITE" id="PS50850"/>
    </source>
</evidence>
<sequence length="415" mass="44374">MAVSRMPETKIYSNRVRYLTLTSLAHFINDGTIYFIPLIMDYISLEKSVSPLWITSLLTVFYLTSTLLSTVIGRLADKSGKPGILISLGLSLLSASLLGFYFAIKEFHGLPQLLLAMVFSATSGLGSAFYHPLGASILQFSFGDQKKGRALGVNGAMGSLGRTLYPGLFFILAAFFTKPGTFAFFGVVGLAAALSILAGFRSEGRGEARLHGGRAGTIRATLTKGIILLAIIGFLRSIATQGVISWIPIYFTHVKGLGFNSTLGLSLTLMYAAGIVGQLIFGFMVERLEKRLVLAIAFLGSAATLLGFLFGDAYTSTISLFGFGFFTFSGFPLFLSLATDYTPKESSSIGNALVWGVGISGGGVLAPIVPAIISADHYSLLGEAFIWLAVMNIVITLLLPLLPRPQKYGKVNMFG</sequence>
<feature type="transmembrane region" description="Helical" evidence="1">
    <location>
        <begin position="151"/>
        <end position="176"/>
    </location>
</feature>
<organism evidence="3 4">
    <name type="scientific">Candidatus Marsarchaeota G2 archaeon ECH_B_SAG-C16</name>
    <dbReference type="NCBI Taxonomy" id="1978163"/>
    <lineage>
        <taxon>Archaea</taxon>
        <taxon>Candidatus Marsarchaeota</taxon>
        <taxon>Candidatus Marsarchaeota group 2</taxon>
    </lineage>
</organism>
<dbReference type="InterPro" id="IPR036259">
    <property type="entry name" value="MFS_trans_sf"/>
</dbReference>
<accession>A0A2R6B369</accession>
<feature type="transmembrane region" description="Helical" evidence="1">
    <location>
        <begin position="110"/>
        <end position="130"/>
    </location>
</feature>
<dbReference type="InterPro" id="IPR020846">
    <property type="entry name" value="MFS_dom"/>
</dbReference>
<keyword evidence="1" id="KW-1133">Transmembrane helix</keyword>
<feature type="transmembrane region" description="Helical" evidence="1">
    <location>
        <begin position="317"/>
        <end position="337"/>
    </location>
</feature>
<dbReference type="InterPro" id="IPR011701">
    <property type="entry name" value="MFS"/>
</dbReference>
<feature type="transmembrane region" description="Helical" evidence="1">
    <location>
        <begin position="84"/>
        <end position="104"/>
    </location>
</feature>
<dbReference type="EMBL" id="NEXK01000119">
    <property type="protein sequence ID" value="PSN93091.1"/>
    <property type="molecule type" value="Genomic_DNA"/>
</dbReference>
<feature type="transmembrane region" description="Helical" evidence="1">
    <location>
        <begin position="349"/>
        <end position="373"/>
    </location>
</feature>
<gene>
    <name evidence="3" type="ORF">B9Q09_06600</name>
</gene>
<dbReference type="Proteomes" id="UP000240681">
    <property type="component" value="Unassembled WGS sequence"/>
</dbReference>
<feature type="transmembrane region" description="Helical" evidence="1">
    <location>
        <begin position="385"/>
        <end position="403"/>
    </location>
</feature>
<dbReference type="PROSITE" id="PS50850">
    <property type="entry name" value="MFS"/>
    <property type="match status" value="1"/>
</dbReference>
<dbReference type="Pfam" id="PF07690">
    <property type="entry name" value="MFS_1"/>
    <property type="match status" value="1"/>
</dbReference>
<feature type="transmembrane region" description="Helical" evidence="1">
    <location>
        <begin position="182"/>
        <end position="200"/>
    </location>
</feature>
<evidence type="ECO:0000313" key="3">
    <source>
        <dbReference type="EMBL" id="PSN93091.1"/>
    </source>
</evidence>
<protein>
    <recommendedName>
        <fullName evidence="2">Major facilitator superfamily (MFS) profile domain-containing protein</fullName>
    </recommendedName>
</protein>
<feature type="transmembrane region" description="Helical" evidence="1">
    <location>
        <begin position="21"/>
        <end position="40"/>
    </location>
</feature>